<keyword evidence="8" id="KW-0433">Leucine-rich repeat</keyword>
<dbReference type="SUPFAM" id="SSF52058">
    <property type="entry name" value="L domain-like"/>
    <property type="match status" value="1"/>
</dbReference>
<evidence type="ECO:0000313" key="25">
    <source>
        <dbReference type="EnsemblPlants" id="QL05p004668:mrna"/>
    </source>
</evidence>
<evidence type="ECO:0000259" key="24">
    <source>
        <dbReference type="PROSITE" id="PS50011"/>
    </source>
</evidence>
<evidence type="ECO:0000256" key="18">
    <source>
        <dbReference type="ARBA" id="ARBA00023170"/>
    </source>
</evidence>
<evidence type="ECO:0000256" key="1">
    <source>
        <dbReference type="ARBA" id="ARBA00004162"/>
    </source>
</evidence>
<dbReference type="InterPro" id="IPR000719">
    <property type="entry name" value="Prot_kinase_dom"/>
</dbReference>
<dbReference type="Gene3D" id="1.10.510.10">
    <property type="entry name" value="Transferase(Phosphotransferase) domain 1"/>
    <property type="match status" value="1"/>
</dbReference>
<dbReference type="FunFam" id="3.30.200.20:FF:000432">
    <property type="entry name" value="LRR receptor-like serine/threonine-protein kinase EFR"/>
    <property type="match status" value="1"/>
</dbReference>
<dbReference type="GO" id="GO:0004674">
    <property type="term" value="F:protein serine/threonine kinase activity"/>
    <property type="evidence" value="ECO:0007669"/>
    <property type="project" value="UniProtKB-KW"/>
</dbReference>
<dbReference type="InterPro" id="IPR008271">
    <property type="entry name" value="Ser/Thr_kinase_AS"/>
</dbReference>
<evidence type="ECO:0000313" key="26">
    <source>
        <dbReference type="Proteomes" id="UP000594261"/>
    </source>
</evidence>
<dbReference type="InterPro" id="IPR051716">
    <property type="entry name" value="Plant_RL_S/T_kinase"/>
</dbReference>
<keyword evidence="6" id="KW-0723">Serine/threonine-protein kinase</keyword>
<dbReference type="InterPro" id="IPR017441">
    <property type="entry name" value="Protein_kinase_ATP_BS"/>
</dbReference>
<dbReference type="GO" id="GO:0005524">
    <property type="term" value="F:ATP binding"/>
    <property type="evidence" value="ECO:0007669"/>
    <property type="project" value="UniProtKB-UniRule"/>
</dbReference>
<keyword evidence="26" id="KW-1185">Reference proteome</keyword>
<name>A0A7N2LKD2_QUELO</name>
<evidence type="ECO:0000256" key="10">
    <source>
        <dbReference type="ARBA" id="ARBA00022692"/>
    </source>
</evidence>
<evidence type="ECO:0000256" key="2">
    <source>
        <dbReference type="ARBA" id="ARBA00004479"/>
    </source>
</evidence>
<feature type="binding site" evidence="22">
    <location>
        <position position="490"/>
    </location>
    <ligand>
        <name>ATP</name>
        <dbReference type="ChEBI" id="CHEBI:30616"/>
    </ligand>
</feature>
<keyword evidence="11" id="KW-0732">Signal</keyword>
<sequence length="762" mass="84230">MEMKRQGRKSPVAAMSLSLLCSIHFQAILLLFVVLLHVKTLTVFGDSTGTTSSVGGNETDHQALLAFKSKITLDPRNIFSSWNDSNHFCQWEGVTCGRKHRRVTILDLRSRDLVGSLSPYIGNLSFLRQIVLANNTIGDKIPDEVGRLYRLRVLMLYNNSFDGEIPANLSHCSNLNFISVARNNLSGSIPKQLASLSMLKSLSFDTNNLMGGIPPFIGNLSSLQLISAADNVLGGHIPDALGQLQSLKYLGLGGNKLSDLFLTLPRLQWFQIDRNQFTGSLPVSLSNASELELFLIEENNFTGKVSVNFGGLQRLEKLIVDRNNLRSGDADEMDFFQSLANCSNLQILDIRANQFKGEVPTKGVFANSSAISLIGNSRLCGGISELKFPRCLTKEEKKAKWPLAVKVAISMACVIPVVTIMSFFLFCRHKSQRKDNSSESSLRQSLLKVSYQVLLKATDGFSPTSLIGVGSFGSVYKGILGEDESIVAVKVINIQRQGASKSFISECEALKNIRHRNLVKIITSCSSVDFHGNDFKALVFEFMPNGSLENWLHMDLETNTRQVDIQNLNLVQRISIAIDVACALDYLHHRCPMPIVHCDLKPSNILFDCDMIAHIGDFGLAKFLLELTNPKQSDSFGIRGTIGYTPPEYGVGCDVSTKGDVYSYGILLLEMITGKRPTNCVFEGGLNLHNYASMALPNRVIEISDPKLLNNCGDTDRTEECLISMVKIGVSCSMELPQERWDIIKALSELYLVRDILHGARI</sequence>
<dbReference type="EnsemblPlants" id="QL05p004668:mrna">
    <property type="protein sequence ID" value="QL05p004668:mrna"/>
    <property type="gene ID" value="QL05p004668"/>
</dbReference>
<keyword evidence="14" id="KW-0418">Kinase</keyword>
<evidence type="ECO:0000256" key="4">
    <source>
        <dbReference type="ARBA" id="ARBA00012513"/>
    </source>
</evidence>
<dbReference type="Pfam" id="PF00560">
    <property type="entry name" value="LRR_1"/>
    <property type="match status" value="2"/>
</dbReference>
<evidence type="ECO:0000256" key="12">
    <source>
        <dbReference type="ARBA" id="ARBA00022737"/>
    </source>
</evidence>
<keyword evidence="19" id="KW-0325">Glycoprotein</keyword>
<dbReference type="SMART" id="SM00220">
    <property type="entry name" value="S_TKc"/>
    <property type="match status" value="1"/>
</dbReference>
<dbReference type="InterPro" id="IPR032675">
    <property type="entry name" value="LRR_dom_sf"/>
</dbReference>
<dbReference type="InParanoid" id="A0A7N2LKD2"/>
<dbReference type="PROSITE" id="PS50011">
    <property type="entry name" value="PROTEIN_KINASE_DOM"/>
    <property type="match status" value="1"/>
</dbReference>
<dbReference type="FunFam" id="3.80.10.10:FF:000627">
    <property type="entry name" value="Probable leucine-rich repeat receptor-like protein kinase At2g33170"/>
    <property type="match status" value="1"/>
</dbReference>
<dbReference type="PROSITE" id="PS00108">
    <property type="entry name" value="PROTEIN_KINASE_ST"/>
    <property type="match status" value="1"/>
</dbReference>
<keyword evidence="16 23" id="KW-1133">Transmembrane helix</keyword>
<keyword evidence="7" id="KW-0597">Phosphoprotein</keyword>
<dbReference type="Pfam" id="PF08263">
    <property type="entry name" value="LRRNT_2"/>
    <property type="match status" value="1"/>
</dbReference>
<dbReference type="Gene3D" id="3.80.10.10">
    <property type="entry name" value="Ribonuclease Inhibitor"/>
    <property type="match status" value="3"/>
</dbReference>
<proteinExistence type="inferred from homology"/>
<comment type="similarity">
    <text evidence="3">Belongs to the protein kinase superfamily. Ser/Thr protein kinase family.</text>
</comment>
<evidence type="ECO:0000256" key="11">
    <source>
        <dbReference type="ARBA" id="ARBA00022729"/>
    </source>
</evidence>
<evidence type="ECO:0000256" key="20">
    <source>
        <dbReference type="ARBA" id="ARBA00047899"/>
    </source>
</evidence>
<dbReference type="Proteomes" id="UP000594261">
    <property type="component" value="Chromosome 5"/>
</dbReference>
<evidence type="ECO:0000256" key="5">
    <source>
        <dbReference type="ARBA" id="ARBA00022475"/>
    </source>
</evidence>
<keyword evidence="5" id="KW-1003">Cell membrane</keyword>
<dbReference type="PANTHER" id="PTHR48053:SF37">
    <property type="entry name" value="LEUCINE-RICH REPEAT PROTEIN KINASE FAMILY PROTEIN"/>
    <property type="match status" value="1"/>
</dbReference>
<dbReference type="Gramene" id="QL05p004668:mrna">
    <property type="protein sequence ID" value="QL05p004668:mrna"/>
    <property type="gene ID" value="QL05p004668"/>
</dbReference>
<evidence type="ECO:0000256" key="16">
    <source>
        <dbReference type="ARBA" id="ARBA00022989"/>
    </source>
</evidence>
<dbReference type="InterPro" id="IPR001611">
    <property type="entry name" value="Leu-rich_rpt"/>
</dbReference>
<dbReference type="Pfam" id="PF00069">
    <property type="entry name" value="Pkinase"/>
    <property type="match status" value="1"/>
</dbReference>
<reference evidence="25 26" key="1">
    <citation type="journal article" date="2016" name="G3 (Bethesda)">
        <title>First Draft Assembly and Annotation of the Genome of a California Endemic Oak Quercus lobata Nee (Fagaceae).</title>
        <authorList>
            <person name="Sork V.L."/>
            <person name="Fitz-Gibbon S.T."/>
            <person name="Puiu D."/>
            <person name="Crepeau M."/>
            <person name="Gugger P.F."/>
            <person name="Sherman R."/>
            <person name="Stevens K."/>
            <person name="Langley C.H."/>
            <person name="Pellegrini M."/>
            <person name="Salzberg S.L."/>
        </authorList>
    </citation>
    <scope>NUCLEOTIDE SEQUENCE [LARGE SCALE GENOMIC DNA]</scope>
    <source>
        <strain evidence="25 26">cv. SW786</strain>
    </source>
</reference>
<keyword evidence="9" id="KW-0808">Transferase</keyword>
<keyword evidence="12" id="KW-0677">Repeat</keyword>
<comment type="subcellular location">
    <subcellularLocation>
        <location evidence="1">Cell membrane</location>
        <topology evidence="1">Single-pass membrane protein</topology>
    </subcellularLocation>
    <subcellularLocation>
        <location evidence="2">Membrane</location>
        <topology evidence="2">Single-pass type I membrane protein</topology>
    </subcellularLocation>
</comment>
<keyword evidence="10 23" id="KW-0812">Transmembrane</keyword>
<keyword evidence="18" id="KW-0675">Receptor</keyword>
<evidence type="ECO:0000256" key="19">
    <source>
        <dbReference type="ARBA" id="ARBA00023180"/>
    </source>
</evidence>
<dbReference type="OMA" id="DIRANQF"/>
<dbReference type="EMBL" id="LRBV02000005">
    <property type="status" value="NOT_ANNOTATED_CDS"/>
    <property type="molecule type" value="Genomic_DNA"/>
</dbReference>
<evidence type="ECO:0000256" key="9">
    <source>
        <dbReference type="ARBA" id="ARBA00022679"/>
    </source>
</evidence>
<keyword evidence="13 22" id="KW-0547">Nucleotide-binding</keyword>
<evidence type="ECO:0000256" key="14">
    <source>
        <dbReference type="ARBA" id="ARBA00022777"/>
    </source>
</evidence>
<dbReference type="PROSITE" id="PS00107">
    <property type="entry name" value="PROTEIN_KINASE_ATP"/>
    <property type="match status" value="1"/>
</dbReference>
<evidence type="ECO:0000256" key="7">
    <source>
        <dbReference type="ARBA" id="ARBA00022553"/>
    </source>
</evidence>
<organism evidence="25 26">
    <name type="scientific">Quercus lobata</name>
    <name type="common">Valley oak</name>
    <dbReference type="NCBI Taxonomy" id="97700"/>
    <lineage>
        <taxon>Eukaryota</taxon>
        <taxon>Viridiplantae</taxon>
        <taxon>Streptophyta</taxon>
        <taxon>Embryophyta</taxon>
        <taxon>Tracheophyta</taxon>
        <taxon>Spermatophyta</taxon>
        <taxon>Magnoliopsida</taxon>
        <taxon>eudicotyledons</taxon>
        <taxon>Gunneridae</taxon>
        <taxon>Pentapetalae</taxon>
        <taxon>rosids</taxon>
        <taxon>fabids</taxon>
        <taxon>Fagales</taxon>
        <taxon>Fagaceae</taxon>
        <taxon>Quercus</taxon>
    </lineage>
</organism>
<comment type="catalytic activity">
    <reaction evidence="21">
        <text>L-seryl-[protein] + ATP = O-phospho-L-seryl-[protein] + ADP + H(+)</text>
        <dbReference type="Rhea" id="RHEA:17989"/>
        <dbReference type="Rhea" id="RHEA-COMP:9863"/>
        <dbReference type="Rhea" id="RHEA-COMP:11604"/>
        <dbReference type="ChEBI" id="CHEBI:15378"/>
        <dbReference type="ChEBI" id="CHEBI:29999"/>
        <dbReference type="ChEBI" id="CHEBI:30616"/>
        <dbReference type="ChEBI" id="CHEBI:83421"/>
        <dbReference type="ChEBI" id="CHEBI:456216"/>
        <dbReference type="EC" id="2.7.11.1"/>
    </reaction>
</comment>
<evidence type="ECO:0000256" key="8">
    <source>
        <dbReference type="ARBA" id="ARBA00022614"/>
    </source>
</evidence>
<feature type="domain" description="Protein kinase" evidence="24">
    <location>
        <begin position="461"/>
        <end position="752"/>
    </location>
</feature>
<evidence type="ECO:0000256" key="15">
    <source>
        <dbReference type="ARBA" id="ARBA00022840"/>
    </source>
</evidence>
<evidence type="ECO:0000256" key="17">
    <source>
        <dbReference type="ARBA" id="ARBA00023136"/>
    </source>
</evidence>
<comment type="catalytic activity">
    <reaction evidence="20">
        <text>L-threonyl-[protein] + ATP = O-phospho-L-threonyl-[protein] + ADP + H(+)</text>
        <dbReference type="Rhea" id="RHEA:46608"/>
        <dbReference type="Rhea" id="RHEA-COMP:11060"/>
        <dbReference type="Rhea" id="RHEA-COMP:11605"/>
        <dbReference type="ChEBI" id="CHEBI:15378"/>
        <dbReference type="ChEBI" id="CHEBI:30013"/>
        <dbReference type="ChEBI" id="CHEBI:30616"/>
        <dbReference type="ChEBI" id="CHEBI:61977"/>
        <dbReference type="ChEBI" id="CHEBI:456216"/>
        <dbReference type="EC" id="2.7.11.1"/>
    </reaction>
</comment>
<dbReference type="GO" id="GO:0005886">
    <property type="term" value="C:plasma membrane"/>
    <property type="evidence" value="ECO:0007669"/>
    <property type="project" value="UniProtKB-SubCell"/>
</dbReference>
<accession>A0A7N2LKD2</accession>
<keyword evidence="15 22" id="KW-0067">ATP-binding</keyword>
<reference evidence="25" key="2">
    <citation type="submission" date="2021-01" db="UniProtKB">
        <authorList>
            <consortium name="EnsemblPlants"/>
        </authorList>
    </citation>
    <scope>IDENTIFICATION</scope>
</reference>
<dbReference type="InterPro" id="IPR011009">
    <property type="entry name" value="Kinase-like_dom_sf"/>
</dbReference>
<dbReference type="InterPro" id="IPR013210">
    <property type="entry name" value="LRR_N_plant-typ"/>
</dbReference>
<evidence type="ECO:0000256" key="22">
    <source>
        <dbReference type="PROSITE-ProRule" id="PRU10141"/>
    </source>
</evidence>
<protein>
    <recommendedName>
        <fullName evidence="4">non-specific serine/threonine protein kinase</fullName>
        <ecNumber evidence="4">2.7.11.1</ecNumber>
    </recommendedName>
</protein>
<evidence type="ECO:0000256" key="21">
    <source>
        <dbReference type="ARBA" id="ARBA00048679"/>
    </source>
</evidence>
<evidence type="ECO:0000256" key="3">
    <source>
        <dbReference type="ARBA" id="ARBA00008684"/>
    </source>
</evidence>
<dbReference type="PANTHER" id="PTHR48053">
    <property type="entry name" value="LEUCINE RICH REPEAT FAMILY PROTEIN, EXPRESSED"/>
    <property type="match status" value="1"/>
</dbReference>
<keyword evidence="17 23" id="KW-0472">Membrane</keyword>
<evidence type="ECO:0000256" key="6">
    <source>
        <dbReference type="ARBA" id="ARBA00022527"/>
    </source>
</evidence>
<dbReference type="SUPFAM" id="SSF56112">
    <property type="entry name" value="Protein kinase-like (PK-like)"/>
    <property type="match status" value="1"/>
</dbReference>
<dbReference type="AlphaFoldDB" id="A0A7N2LKD2"/>
<evidence type="ECO:0000256" key="13">
    <source>
        <dbReference type="ARBA" id="ARBA00022741"/>
    </source>
</evidence>
<evidence type="ECO:0000256" key="23">
    <source>
        <dbReference type="SAM" id="Phobius"/>
    </source>
</evidence>
<dbReference type="FunFam" id="1.10.510.10:FF:000358">
    <property type="entry name" value="Putative leucine-rich repeat receptor-like serine/threonine-protein kinase"/>
    <property type="match status" value="1"/>
</dbReference>
<feature type="transmembrane region" description="Helical" evidence="23">
    <location>
        <begin position="12"/>
        <end position="38"/>
    </location>
</feature>
<feature type="transmembrane region" description="Helical" evidence="23">
    <location>
        <begin position="403"/>
        <end position="427"/>
    </location>
</feature>
<dbReference type="Gene3D" id="3.30.200.20">
    <property type="entry name" value="Phosphorylase Kinase, domain 1"/>
    <property type="match status" value="1"/>
</dbReference>
<dbReference type="EC" id="2.7.11.1" evidence="4"/>